<protein>
    <submittedName>
        <fullName evidence="1">Uncharacterized protein</fullName>
    </submittedName>
</protein>
<reference evidence="2" key="1">
    <citation type="submission" date="2017-01" db="EMBL/GenBank/DDBJ databases">
        <authorList>
            <person name="Varghese N."/>
            <person name="Submissions S."/>
        </authorList>
    </citation>
    <scope>NUCLEOTIDE SEQUENCE [LARGE SCALE GENOMIC DNA]</scope>
    <source>
        <strain evidence="2">DM9</strain>
    </source>
</reference>
<dbReference type="AlphaFoldDB" id="A0A1N6WFT7"/>
<dbReference type="Proteomes" id="UP000185924">
    <property type="component" value="Unassembled WGS sequence"/>
</dbReference>
<proteinExistence type="predicted"/>
<dbReference type="EMBL" id="FTNM01000002">
    <property type="protein sequence ID" value="SIQ89027.1"/>
    <property type="molecule type" value="Genomic_DNA"/>
</dbReference>
<sequence length="44" mass="5061">MKKTTAVTLWPFSDGNSILMYSHLYAMVKKSIQYSMGIFKTSVR</sequence>
<name>A0A1N6WFT7_9BACT</name>
<organism evidence="1 2">
    <name type="scientific">Pontibacter lucknowensis</name>
    <dbReference type="NCBI Taxonomy" id="1077936"/>
    <lineage>
        <taxon>Bacteria</taxon>
        <taxon>Pseudomonadati</taxon>
        <taxon>Bacteroidota</taxon>
        <taxon>Cytophagia</taxon>
        <taxon>Cytophagales</taxon>
        <taxon>Hymenobacteraceae</taxon>
        <taxon>Pontibacter</taxon>
    </lineage>
</organism>
<keyword evidence="2" id="KW-1185">Reference proteome</keyword>
<evidence type="ECO:0000313" key="2">
    <source>
        <dbReference type="Proteomes" id="UP000185924"/>
    </source>
</evidence>
<accession>A0A1N6WFT7</accession>
<gene>
    <name evidence="1" type="ORF">SAMN05421545_1518</name>
</gene>
<evidence type="ECO:0000313" key="1">
    <source>
        <dbReference type="EMBL" id="SIQ89027.1"/>
    </source>
</evidence>